<organism evidence="3 4">
    <name type="scientific">Thermothielavioides terrestris (strain ATCC 38088 / NRRL 8126)</name>
    <name type="common">Thielavia terrestris</name>
    <dbReference type="NCBI Taxonomy" id="578455"/>
    <lineage>
        <taxon>Eukaryota</taxon>
        <taxon>Fungi</taxon>
        <taxon>Dikarya</taxon>
        <taxon>Ascomycota</taxon>
        <taxon>Pezizomycotina</taxon>
        <taxon>Sordariomycetes</taxon>
        <taxon>Sordariomycetidae</taxon>
        <taxon>Sordariales</taxon>
        <taxon>Chaetomiaceae</taxon>
        <taxon>Thermothielavioides</taxon>
        <taxon>Thermothielavioides terrestris</taxon>
    </lineage>
</organism>
<evidence type="ECO:0000259" key="2">
    <source>
        <dbReference type="Pfam" id="PF13391"/>
    </source>
</evidence>
<reference evidence="3 4" key="1">
    <citation type="journal article" date="2011" name="Nat. Biotechnol.">
        <title>Comparative genomic analysis of the thermophilic biomass-degrading fungi Myceliophthora thermophila and Thielavia terrestris.</title>
        <authorList>
            <person name="Berka R.M."/>
            <person name="Grigoriev I.V."/>
            <person name="Otillar R."/>
            <person name="Salamov A."/>
            <person name="Grimwood J."/>
            <person name="Reid I."/>
            <person name="Ishmael N."/>
            <person name="John T."/>
            <person name="Darmond C."/>
            <person name="Moisan M.-C."/>
            <person name="Henrissat B."/>
            <person name="Coutinho P.M."/>
            <person name="Lombard V."/>
            <person name="Natvig D.O."/>
            <person name="Lindquist E."/>
            <person name="Schmutz J."/>
            <person name="Lucas S."/>
            <person name="Harris P."/>
            <person name="Powlowski J."/>
            <person name="Bellemare A."/>
            <person name="Taylor D."/>
            <person name="Butler G."/>
            <person name="de Vries R.P."/>
            <person name="Allijn I.E."/>
            <person name="van den Brink J."/>
            <person name="Ushinsky S."/>
            <person name="Storms R."/>
            <person name="Powell A.J."/>
            <person name="Paulsen I.T."/>
            <person name="Elbourne L.D.H."/>
            <person name="Baker S.E."/>
            <person name="Magnuson J."/>
            <person name="LaBoissiere S."/>
            <person name="Clutterbuck A.J."/>
            <person name="Martinez D."/>
            <person name="Wogulis M."/>
            <person name="de Leon A.L."/>
            <person name="Rey M.W."/>
            <person name="Tsang A."/>
        </authorList>
    </citation>
    <scope>NUCLEOTIDE SEQUENCE [LARGE SCALE GENOMIC DNA]</scope>
    <source>
        <strain evidence="4">ATCC 38088 / NRRL 8126</strain>
    </source>
</reference>
<dbReference type="HOGENOM" id="CLU_030288_4_1_1"/>
<evidence type="ECO:0000313" key="4">
    <source>
        <dbReference type="Proteomes" id="UP000008181"/>
    </source>
</evidence>
<dbReference type="GeneID" id="11518392"/>
<name>G2R7J4_THETT</name>
<protein>
    <recommendedName>
        <fullName evidence="2">HNH nuclease domain-containing protein</fullName>
    </recommendedName>
</protein>
<dbReference type="eggNOG" id="ENOG502S5NF">
    <property type="taxonomic scope" value="Eukaryota"/>
</dbReference>
<dbReference type="OrthoDB" id="4583602at2759"/>
<dbReference type="EMBL" id="CP003011">
    <property type="protein sequence ID" value="AEO67903.1"/>
    <property type="molecule type" value="Genomic_DNA"/>
</dbReference>
<feature type="compositionally biased region" description="Polar residues" evidence="1">
    <location>
        <begin position="326"/>
        <end position="339"/>
    </location>
</feature>
<feature type="domain" description="HNH nuclease" evidence="2">
    <location>
        <begin position="145"/>
        <end position="207"/>
    </location>
</feature>
<dbReference type="Proteomes" id="UP000008181">
    <property type="component" value="Chromosome 3"/>
</dbReference>
<proteinExistence type="predicted"/>
<dbReference type="AlphaFoldDB" id="G2R7J4"/>
<accession>G2R7J4</accession>
<sequence>MATTAPPPLQVHLPPAKQVELNSREDILFLHPGYDSRNILLSLPRVDGATSTSTYGVHHRTALLACQIIARNAFANSFLALDKAGQQRVQEPLDGILTNAEYYFFVQGSVLYPIVPSFRDWEFPHGRIPDWWPAITPTSVSSEDCAVTNAGYAVDEAHLVPKEEQDWYIDNSMKRYGLDPPDIDNKANILPLRKDIHYVFDTRGFVVVPKICTTDPSLQPSPQYVTHIISRNAAELWPTHHNTLVRSLHAESRAYLFARFAWAILFRVKPFIIEGLERYVIRISRAEAGGIEYKAKSYTGTELRDTYGGGGSKSATPLNAKKRKSLQGSAANDEASFTESSRDSDSDMMDTDSLWDVMSDQRGNGGNRIQESSEETAPDTKVCLAPDIEADLREALRKGMAQQQETVLED</sequence>
<dbReference type="RefSeq" id="XP_003654239.1">
    <property type="nucleotide sequence ID" value="XM_003654191.1"/>
</dbReference>
<gene>
    <name evidence="3" type="ORF">THITE_2117072</name>
</gene>
<feature type="region of interest" description="Disordered" evidence="1">
    <location>
        <begin position="304"/>
        <end position="381"/>
    </location>
</feature>
<dbReference type="KEGG" id="ttt:THITE_2117072"/>
<dbReference type="Pfam" id="PF13391">
    <property type="entry name" value="HNH_2"/>
    <property type="match status" value="1"/>
</dbReference>
<evidence type="ECO:0000256" key="1">
    <source>
        <dbReference type="SAM" id="MobiDB-lite"/>
    </source>
</evidence>
<keyword evidence="4" id="KW-1185">Reference proteome</keyword>
<dbReference type="InterPro" id="IPR003615">
    <property type="entry name" value="HNH_nuc"/>
</dbReference>
<evidence type="ECO:0000313" key="3">
    <source>
        <dbReference type="EMBL" id="AEO67903.1"/>
    </source>
</evidence>